<dbReference type="Pfam" id="PF14412">
    <property type="entry name" value="AHH"/>
    <property type="match status" value="1"/>
</dbReference>
<evidence type="ECO:0000313" key="1">
    <source>
        <dbReference type="EMBL" id="TWJ09928.1"/>
    </source>
</evidence>
<evidence type="ECO:0000313" key="2">
    <source>
        <dbReference type="Proteomes" id="UP000320547"/>
    </source>
</evidence>
<keyword evidence="2" id="KW-1185">Reference proteome</keyword>
<dbReference type="EMBL" id="VLLK01000001">
    <property type="protein sequence ID" value="TWJ09928.1"/>
    <property type="molecule type" value="Genomic_DNA"/>
</dbReference>
<name>A0A562UWI5_9SPHN</name>
<protein>
    <submittedName>
        <fullName evidence="1">HNH/ENDO VII superfamily nuclease</fullName>
    </submittedName>
</protein>
<proteinExistence type="predicted"/>
<organism evidence="1 2">
    <name type="scientific">Altererythrobacter ishigakiensis</name>
    <dbReference type="NCBI Taxonomy" id="476157"/>
    <lineage>
        <taxon>Bacteria</taxon>
        <taxon>Pseudomonadati</taxon>
        <taxon>Pseudomonadota</taxon>
        <taxon>Alphaproteobacteria</taxon>
        <taxon>Sphingomonadales</taxon>
        <taxon>Erythrobacteraceae</taxon>
        <taxon>Altererythrobacter</taxon>
    </lineage>
</organism>
<dbReference type="AlphaFoldDB" id="A0A562UWI5"/>
<dbReference type="InterPro" id="IPR032871">
    <property type="entry name" value="AHH_dom_containing"/>
</dbReference>
<dbReference type="Proteomes" id="UP000320547">
    <property type="component" value="Unassembled WGS sequence"/>
</dbReference>
<accession>A0A562UWI5</accession>
<sequence length="124" mass="14436">MFAEIGARRVGFEDFRRNGVLLPANEESALRRALPLHRGPHPEYNEMVIERVGNIEHSWSEDRLTDPRRAMEDALLRLALLQKALRKRLLSEQRRLTLNRKDPLGTGFDFTRLDAMAEELWKAT</sequence>
<gene>
    <name evidence="1" type="ORF">JN10_1583</name>
</gene>
<comment type="caution">
    <text evidence="1">The sequence shown here is derived from an EMBL/GenBank/DDBJ whole genome shotgun (WGS) entry which is preliminary data.</text>
</comment>
<reference evidence="1 2" key="1">
    <citation type="submission" date="2019-07" db="EMBL/GenBank/DDBJ databases">
        <title>Genomic Encyclopedia of Archaeal and Bacterial Type Strains, Phase II (KMG-II): from individual species to whole genera.</title>
        <authorList>
            <person name="Goeker M."/>
        </authorList>
    </citation>
    <scope>NUCLEOTIDE SEQUENCE [LARGE SCALE GENOMIC DNA]</scope>
    <source>
        <strain evidence="1 2">ATCC BAA-2084</strain>
    </source>
</reference>